<dbReference type="EMBL" id="WUAV01000006">
    <property type="protein sequence ID" value="KAF1749695.1"/>
    <property type="molecule type" value="Genomic_DNA"/>
</dbReference>
<evidence type="ECO:0000313" key="2">
    <source>
        <dbReference type="Proteomes" id="UP000483820"/>
    </source>
</evidence>
<dbReference type="AlphaFoldDB" id="A0A6A5G4Q5"/>
<dbReference type="Proteomes" id="UP000483820">
    <property type="component" value="Chromosome X"/>
</dbReference>
<name>A0A6A5G4Q5_CAERE</name>
<dbReference type="GeneID" id="78778050"/>
<dbReference type="CTD" id="78778050"/>
<sequence length="120" mass="13710">MLFPWIPDFQQLHLTVPAKAHTLKLDWNGLTINDYTHTIEVVSLPEEVGQQYRVDPLESYEAHRVAENTDIANNIIAPPGNLLIYLKNQDSYLASPGNRSYVLYTVKKVSGENMRGLHYQ</sequence>
<comment type="caution">
    <text evidence="1">The sequence shown here is derived from an EMBL/GenBank/DDBJ whole genome shotgun (WGS) entry which is preliminary data.</text>
</comment>
<dbReference type="RefSeq" id="XP_053580265.1">
    <property type="nucleotide sequence ID" value="XM_053736699.1"/>
</dbReference>
<proteinExistence type="predicted"/>
<accession>A0A6A5G4Q5</accession>
<reference evidence="1 2" key="1">
    <citation type="submission" date="2019-12" db="EMBL/GenBank/DDBJ databases">
        <title>Chromosome-level assembly of the Caenorhabditis remanei genome.</title>
        <authorList>
            <person name="Teterina A.A."/>
            <person name="Willis J.H."/>
            <person name="Phillips P.C."/>
        </authorList>
    </citation>
    <scope>NUCLEOTIDE SEQUENCE [LARGE SCALE GENOMIC DNA]</scope>
    <source>
        <strain evidence="1 2">PX506</strain>
        <tissue evidence="1">Whole organism</tissue>
    </source>
</reference>
<evidence type="ECO:0000313" key="1">
    <source>
        <dbReference type="EMBL" id="KAF1749695.1"/>
    </source>
</evidence>
<gene>
    <name evidence="1" type="ORF">GCK72_026163</name>
</gene>
<organism evidence="1 2">
    <name type="scientific">Caenorhabditis remanei</name>
    <name type="common">Caenorhabditis vulgaris</name>
    <dbReference type="NCBI Taxonomy" id="31234"/>
    <lineage>
        <taxon>Eukaryota</taxon>
        <taxon>Metazoa</taxon>
        <taxon>Ecdysozoa</taxon>
        <taxon>Nematoda</taxon>
        <taxon>Chromadorea</taxon>
        <taxon>Rhabditida</taxon>
        <taxon>Rhabditina</taxon>
        <taxon>Rhabditomorpha</taxon>
        <taxon>Rhabditoidea</taxon>
        <taxon>Rhabditidae</taxon>
        <taxon>Peloderinae</taxon>
        <taxon>Caenorhabditis</taxon>
    </lineage>
</organism>
<dbReference type="KEGG" id="crq:GCK72_026163"/>
<protein>
    <submittedName>
        <fullName evidence="1">Uncharacterized protein</fullName>
    </submittedName>
</protein>